<reference evidence="1 2" key="1">
    <citation type="submission" date="2016-10" db="EMBL/GenBank/DDBJ databases">
        <authorList>
            <person name="de Groot N.N."/>
        </authorList>
    </citation>
    <scope>NUCLEOTIDE SEQUENCE [LARGE SCALE GENOMIC DNA]</scope>
    <source>
        <strain evidence="1 2">CGMCC 1.11156</strain>
    </source>
</reference>
<proteinExistence type="predicted"/>
<accession>A0A1I3I0A4</accession>
<sequence>MASHPEPVWSALLDDEAPLALPGATAPPHPSLRALVVRDTDLPLLRGSTAPLHLVVTGGAGQVAGPAGLASRLGLTVVGLEVALRDPDDLAGNARRVVAAVDVARAEGVLGEDVPVHVELPADEPTHGWLAAADEVAAAELRLTLRPDGASPALLAAWTDAALDRETPFRCSGGGPGPLPLLVATRLAFDGASRDEVVATLGSRDGAALAAANLTGVRRWVTSIGAQDVVATLAELRTLGLVP</sequence>
<dbReference type="OrthoDB" id="9778153at2"/>
<gene>
    <name evidence="1" type="ORF">SAMN05216561_10866</name>
</gene>
<dbReference type="RefSeq" id="WP_091113340.1">
    <property type="nucleotide sequence ID" value="NZ_BKAF01000015.1"/>
</dbReference>
<keyword evidence="2" id="KW-1185">Reference proteome</keyword>
<organism evidence="1 2">
    <name type="scientific">Nocardioides psychrotolerans</name>
    <dbReference type="NCBI Taxonomy" id="1005945"/>
    <lineage>
        <taxon>Bacteria</taxon>
        <taxon>Bacillati</taxon>
        <taxon>Actinomycetota</taxon>
        <taxon>Actinomycetes</taxon>
        <taxon>Propionibacteriales</taxon>
        <taxon>Nocardioidaceae</taxon>
        <taxon>Nocardioides</taxon>
    </lineage>
</organism>
<protein>
    <submittedName>
        <fullName evidence="1">Uncharacterized protein</fullName>
    </submittedName>
</protein>
<evidence type="ECO:0000313" key="1">
    <source>
        <dbReference type="EMBL" id="SFI41404.1"/>
    </source>
</evidence>
<dbReference type="AlphaFoldDB" id="A0A1I3I0A4"/>
<dbReference type="STRING" id="1005945.SAMN05216561_10866"/>
<dbReference type="Proteomes" id="UP000198649">
    <property type="component" value="Unassembled WGS sequence"/>
</dbReference>
<dbReference type="EMBL" id="FOQG01000008">
    <property type="protein sequence ID" value="SFI41404.1"/>
    <property type="molecule type" value="Genomic_DNA"/>
</dbReference>
<name>A0A1I3I0A4_9ACTN</name>
<evidence type="ECO:0000313" key="2">
    <source>
        <dbReference type="Proteomes" id="UP000198649"/>
    </source>
</evidence>